<dbReference type="RefSeq" id="WP_303281419.1">
    <property type="nucleotide sequence ID" value="NZ_BAABCZ010000005.1"/>
</dbReference>
<keyword evidence="2" id="KW-1185">Reference proteome</keyword>
<evidence type="ECO:0000313" key="1">
    <source>
        <dbReference type="EMBL" id="MDO5986888.1"/>
    </source>
</evidence>
<proteinExistence type="predicted"/>
<dbReference type="EMBL" id="JAUOEM010000002">
    <property type="protein sequence ID" value="MDO5986888.1"/>
    <property type="molecule type" value="Genomic_DNA"/>
</dbReference>
<reference evidence="1" key="1">
    <citation type="submission" date="2023-07" db="EMBL/GenBank/DDBJ databases">
        <title>Two novel species in the genus Flavivirga.</title>
        <authorList>
            <person name="Kwon K."/>
        </authorList>
    </citation>
    <scope>NUCLEOTIDE SEQUENCE</scope>
    <source>
        <strain evidence="1">KACC 14157</strain>
    </source>
</reference>
<protein>
    <submittedName>
        <fullName evidence="1">Uncharacterized protein</fullName>
    </submittedName>
</protein>
<organism evidence="1 2">
    <name type="scientific">Flavivirga amylovorans</name>
    <dbReference type="NCBI Taxonomy" id="870486"/>
    <lineage>
        <taxon>Bacteria</taxon>
        <taxon>Pseudomonadati</taxon>
        <taxon>Bacteroidota</taxon>
        <taxon>Flavobacteriia</taxon>
        <taxon>Flavobacteriales</taxon>
        <taxon>Flavobacteriaceae</taxon>
        <taxon>Flavivirga</taxon>
    </lineage>
</organism>
<name>A0ABT8WZJ6_9FLAO</name>
<accession>A0ABT8WZJ6</accession>
<gene>
    <name evidence="1" type="ORF">Q4Q39_05655</name>
</gene>
<sequence>MNLDRLSLDLFRKSKELFIKYNDMSKRYTKADLEQIVYKQLDNLNAMHDLLRIMKVQNDLIQNINQTLREEIGQFKEQQVMYPTRRKSKS</sequence>
<dbReference type="Proteomes" id="UP001176891">
    <property type="component" value="Unassembled WGS sequence"/>
</dbReference>
<comment type="caution">
    <text evidence="1">The sequence shown here is derived from an EMBL/GenBank/DDBJ whole genome shotgun (WGS) entry which is preliminary data.</text>
</comment>
<evidence type="ECO:0000313" key="2">
    <source>
        <dbReference type="Proteomes" id="UP001176891"/>
    </source>
</evidence>